<evidence type="ECO:0000256" key="4">
    <source>
        <dbReference type="ARBA" id="ARBA00023014"/>
    </source>
</evidence>
<dbReference type="Pfam" id="PF00355">
    <property type="entry name" value="Rieske"/>
    <property type="match status" value="1"/>
</dbReference>
<dbReference type="PROSITE" id="PS51296">
    <property type="entry name" value="RIESKE"/>
    <property type="match status" value="1"/>
</dbReference>
<feature type="domain" description="Rieske" evidence="5">
    <location>
        <begin position="3"/>
        <end position="98"/>
    </location>
</feature>
<dbReference type="RefSeq" id="WP_169610908.1">
    <property type="nucleotide sequence ID" value="NZ_CP051682.1"/>
</dbReference>
<dbReference type="EMBL" id="CP051682">
    <property type="protein sequence ID" value="QJD98166.1"/>
    <property type="molecule type" value="Genomic_DNA"/>
</dbReference>
<protein>
    <submittedName>
        <fullName evidence="6">Rieske (2Fe-2S) protein</fullName>
    </submittedName>
</protein>
<dbReference type="KEGG" id="mrob:HH214_20945"/>
<dbReference type="AlphaFoldDB" id="A0A7L5ECL6"/>
<accession>A0A7L5ECL6</accession>
<evidence type="ECO:0000256" key="1">
    <source>
        <dbReference type="ARBA" id="ARBA00022714"/>
    </source>
</evidence>
<keyword evidence="7" id="KW-1185">Reference proteome</keyword>
<keyword evidence="3" id="KW-0408">Iron</keyword>
<dbReference type="InterPro" id="IPR017941">
    <property type="entry name" value="Rieske_2Fe-2S"/>
</dbReference>
<evidence type="ECO:0000259" key="5">
    <source>
        <dbReference type="PROSITE" id="PS51296"/>
    </source>
</evidence>
<reference evidence="6 7" key="1">
    <citation type="submission" date="2020-04" db="EMBL/GenBank/DDBJ databases">
        <title>Genome sequencing of novel species.</title>
        <authorList>
            <person name="Heo J."/>
            <person name="Kim S.-J."/>
            <person name="Kim J.-S."/>
            <person name="Hong S.-B."/>
            <person name="Kwon S.-W."/>
        </authorList>
    </citation>
    <scope>NUCLEOTIDE SEQUENCE [LARGE SCALE GENOMIC DNA]</scope>
    <source>
        <strain evidence="6 7">F39-2</strain>
    </source>
</reference>
<dbReference type="Gene3D" id="2.102.10.10">
    <property type="entry name" value="Rieske [2Fe-2S] iron-sulphur domain"/>
    <property type="match status" value="1"/>
</dbReference>
<gene>
    <name evidence="6" type="ORF">HH214_20945</name>
</gene>
<dbReference type="PANTHER" id="PTHR21496">
    <property type="entry name" value="FERREDOXIN-RELATED"/>
    <property type="match status" value="1"/>
</dbReference>
<keyword evidence="1" id="KW-0001">2Fe-2S</keyword>
<keyword evidence="2" id="KW-0479">Metal-binding</keyword>
<evidence type="ECO:0000313" key="7">
    <source>
        <dbReference type="Proteomes" id="UP000503278"/>
    </source>
</evidence>
<evidence type="ECO:0000256" key="2">
    <source>
        <dbReference type="ARBA" id="ARBA00022723"/>
    </source>
</evidence>
<dbReference type="GO" id="GO:0051537">
    <property type="term" value="F:2 iron, 2 sulfur cluster binding"/>
    <property type="evidence" value="ECO:0007669"/>
    <property type="project" value="UniProtKB-KW"/>
</dbReference>
<evidence type="ECO:0000256" key="3">
    <source>
        <dbReference type="ARBA" id="ARBA00023004"/>
    </source>
</evidence>
<dbReference type="PANTHER" id="PTHR21496:SF23">
    <property type="entry name" value="3-PHENYLPROPIONATE_CINNAMIC ACID DIOXYGENASE FERREDOXIN SUBUNIT"/>
    <property type="match status" value="1"/>
</dbReference>
<proteinExistence type="predicted"/>
<evidence type="ECO:0000313" key="6">
    <source>
        <dbReference type="EMBL" id="QJD98166.1"/>
    </source>
</evidence>
<keyword evidence="4" id="KW-0411">Iron-sulfur</keyword>
<sequence length="111" mass="12410">MPWYKVDDHFNAEHTGIEKIKVAGKSICLVQLQREVYALSAICPHAGADLSKGWCTNGQLTCPYHRYAYDLTTGRGAAGQNDYINTYAVEVREDGVYVEVNSWLDKIKGLV</sequence>
<dbReference type="GO" id="GO:0046872">
    <property type="term" value="F:metal ion binding"/>
    <property type="evidence" value="ECO:0007669"/>
    <property type="project" value="UniProtKB-KW"/>
</dbReference>
<dbReference type="InterPro" id="IPR036922">
    <property type="entry name" value="Rieske_2Fe-2S_sf"/>
</dbReference>
<dbReference type="CDD" id="cd03467">
    <property type="entry name" value="Rieske"/>
    <property type="match status" value="1"/>
</dbReference>
<name>A0A7L5ECL6_9SPHI</name>
<dbReference type="Proteomes" id="UP000503278">
    <property type="component" value="Chromosome"/>
</dbReference>
<organism evidence="6 7">
    <name type="scientific">Mucilaginibacter robiniae</name>
    <dbReference type="NCBI Taxonomy" id="2728022"/>
    <lineage>
        <taxon>Bacteria</taxon>
        <taxon>Pseudomonadati</taxon>
        <taxon>Bacteroidota</taxon>
        <taxon>Sphingobacteriia</taxon>
        <taxon>Sphingobacteriales</taxon>
        <taxon>Sphingobacteriaceae</taxon>
        <taxon>Mucilaginibacter</taxon>
    </lineage>
</organism>
<dbReference type="SUPFAM" id="SSF50022">
    <property type="entry name" value="ISP domain"/>
    <property type="match status" value="1"/>
</dbReference>